<keyword evidence="2 5" id="KW-0645">Protease</keyword>
<dbReference type="SUPFAM" id="SSF89260">
    <property type="entry name" value="Collagen-binding domain"/>
    <property type="match status" value="1"/>
</dbReference>
<dbReference type="InterPro" id="IPR015500">
    <property type="entry name" value="Peptidase_S8_subtilisin-rel"/>
</dbReference>
<evidence type="ECO:0000256" key="4">
    <source>
        <dbReference type="ARBA" id="ARBA00022825"/>
    </source>
</evidence>
<feature type="region of interest" description="Disordered" evidence="7">
    <location>
        <begin position="509"/>
        <end position="554"/>
    </location>
</feature>
<evidence type="ECO:0000256" key="7">
    <source>
        <dbReference type="SAM" id="MobiDB-lite"/>
    </source>
</evidence>
<feature type="domain" description="Peptidase C-terminal archaeal/bacterial" evidence="9">
    <location>
        <begin position="73"/>
        <end position="133"/>
    </location>
</feature>
<feature type="compositionally biased region" description="Polar residues" evidence="7">
    <location>
        <begin position="511"/>
        <end position="532"/>
    </location>
</feature>
<dbReference type="InterPro" id="IPR023828">
    <property type="entry name" value="Peptidase_S8_Ser-AS"/>
</dbReference>
<evidence type="ECO:0000256" key="6">
    <source>
        <dbReference type="RuleBase" id="RU003355"/>
    </source>
</evidence>
<dbReference type="PRINTS" id="PR00723">
    <property type="entry name" value="SUBTILISIN"/>
</dbReference>
<dbReference type="InterPro" id="IPR000209">
    <property type="entry name" value="Peptidase_S8/S53_dom"/>
</dbReference>
<name>A0ABT7PNH0_9BACT</name>
<dbReference type="PROSITE" id="PS51892">
    <property type="entry name" value="SUBTILASE"/>
    <property type="match status" value="1"/>
</dbReference>
<dbReference type="InterPro" id="IPR034204">
    <property type="entry name" value="PfSUB1-like_cat_dom"/>
</dbReference>
<evidence type="ECO:0000256" key="3">
    <source>
        <dbReference type="ARBA" id="ARBA00022801"/>
    </source>
</evidence>
<comment type="caution">
    <text evidence="10">The sequence shown here is derived from an EMBL/GenBank/DDBJ whole genome shotgun (WGS) entry which is preliminary data.</text>
</comment>
<dbReference type="InterPro" id="IPR007280">
    <property type="entry name" value="Peptidase_C_arc/bac"/>
</dbReference>
<dbReference type="PANTHER" id="PTHR43399:SF4">
    <property type="entry name" value="CELL WALL-ASSOCIATED PROTEASE"/>
    <property type="match status" value="1"/>
</dbReference>
<protein>
    <submittedName>
        <fullName evidence="10">S8 family peptidase</fullName>
        <ecNumber evidence="10">3.4.-.-</ecNumber>
    </submittedName>
</protein>
<dbReference type="EMBL" id="JASZZN010000016">
    <property type="protein sequence ID" value="MDM4017824.1"/>
    <property type="molecule type" value="Genomic_DNA"/>
</dbReference>
<keyword evidence="11" id="KW-1185">Reference proteome</keyword>
<feature type="compositionally biased region" description="Low complexity" evidence="7">
    <location>
        <begin position="161"/>
        <end position="172"/>
    </location>
</feature>
<dbReference type="CDD" id="cd07473">
    <property type="entry name" value="Peptidases_S8_Subtilisin_like"/>
    <property type="match status" value="1"/>
</dbReference>
<dbReference type="SUPFAM" id="SSF52743">
    <property type="entry name" value="Subtilisin-like"/>
    <property type="match status" value="1"/>
</dbReference>
<gene>
    <name evidence="10" type="ORF">QTN89_20415</name>
</gene>
<dbReference type="InterPro" id="IPR051048">
    <property type="entry name" value="Peptidase_S8/S53_subtilisin"/>
</dbReference>
<dbReference type="GO" id="GO:0016787">
    <property type="term" value="F:hydrolase activity"/>
    <property type="evidence" value="ECO:0007669"/>
    <property type="project" value="UniProtKB-KW"/>
</dbReference>
<dbReference type="Proteomes" id="UP001239462">
    <property type="component" value="Unassembled WGS sequence"/>
</dbReference>
<feature type="domain" description="Peptidase S8/S53" evidence="8">
    <location>
        <begin position="204"/>
        <end position="460"/>
    </location>
</feature>
<dbReference type="Pfam" id="PF04151">
    <property type="entry name" value="PPC"/>
    <property type="match status" value="1"/>
</dbReference>
<organism evidence="10 11">
    <name type="scientific">Roseiconus lacunae</name>
    <dbReference type="NCBI Taxonomy" id="2605694"/>
    <lineage>
        <taxon>Bacteria</taxon>
        <taxon>Pseudomonadati</taxon>
        <taxon>Planctomycetota</taxon>
        <taxon>Planctomycetia</taxon>
        <taxon>Pirellulales</taxon>
        <taxon>Pirellulaceae</taxon>
        <taxon>Roseiconus</taxon>
    </lineage>
</organism>
<evidence type="ECO:0000313" key="11">
    <source>
        <dbReference type="Proteomes" id="UP001239462"/>
    </source>
</evidence>
<feature type="active site" description="Charge relay system" evidence="5">
    <location>
        <position position="427"/>
    </location>
</feature>
<dbReference type="PROSITE" id="PS00137">
    <property type="entry name" value="SUBTILASE_HIS"/>
    <property type="match status" value="1"/>
</dbReference>
<feature type="region of interest" description="Disordered" evidence="7">
    <location>
        <begin position="153"/>
        <end position="172"/>
    </location>
</feature>
<dbReference type="PROSITE" id="PS00136">
    <property type="entry name" value="SUBTILASE_ASP"/>
    <property type="match status" value="1"/>
</dbReference>
<comment type="similarity">
    <text evidence="1 5 6">Belongs to the peptidase S8 family.</text>
</comment>
<evidence type="ECO:0000259" key="9">
    <source>
        <dbReference type="Pfam" id="PF04151"/>
    </source>
</evidence>
<evidence type="ECO:0000256" key="5">
    <source>
        <dbReference type="PROSITE-ProRule" id="PRU01240"/>
    </source>
</evidence>
<feature type="active site" description="Charge relay system" evidence="5">
    <location>
        <position position="268"/>
    </location>
</feature>
<proteinExistence type="inferred from homology"/>
<dbReference type="Gene3D" id="2.60.120.380">
    <property type="match status" value="1"/>
</dbReference>
<dbReference type="InterPro" id="IPR023827">
    <property type="entry name" value="Peptidase_S8_Asp-AS"/>
</dbReference>
<accession>A0ABT7PNH0</accession>
<dbReference type="PROSITE" id="PS00138">
    <property type="entry name" value="SUBTILASE_SER"/>
    <property type="match status" value="1"/>
</dbReference>
<dbReference type="Pfam" id="PF00082">
    <property type="entry name" value="Peptidase_S8"/>
    <property type="match status" value="1"/>
</dbReference>
<keyword evidence="3 5" id="KW-0378">Hydrolase</keyword>
<dbReference type="InterPro" id="IPR036852">
    <property type="entry name" value="Peptidase_S8/S53_dom_sf"/>
</dbReference>
<sequence length="610" mass="62259">MLAGDLCDVEVVPTSSQTTPAPTLQSVLLGATEYAASDAAGGTLASAANLGVIEGSVQRRGSLSWLDRLDIVHFEITEDSQVSFAVDQLGGNADLYLINRQGNILASSTNRGFGEELIRGKLRSGEYYLAVSARTFSPISYRLSLDVEPLVPINESPSSDSPATETPAETTPSLLPEVDDFGSSLDWNLNAIGAPESWAAGYTGQGVTVAVIDTGVDLDHPDLQHSIYVNAGEIPGNGIDDDQNGYVDDVSGYDFVDGDADANDGNGHGTHVAGTIAAANNSVGATGVAPEANVLPIRVLDDSGRGSDSGVAAGIRYAADIGAQIINLSLGGGTSSRIAAAIEYATSLGSLVVAAAGNESSAVPSYPAQYSRESTSVLSVGAFDSSGQIASFSNGVGSSGAVQIDAPGVGIYSTYLDGRYATLSGTSMATPHVAGVAALILSADPDLTSSELRELLASETIGQVNGSDSLGKLSTLSAVAMAAAGTSVNASTDSQVRASTSSTTVRATWMPRSSSDARLASSNRLLSPSVNRDATGGRHFGDEPGQPLSSSTTVSTEFTPTMLPTTLVAESSVDAIDCLMMDESGLGESGQPDRDALDAFFAGSDRLSIS</sequence>
<reference evidence="10 11" key="1">
    <citation type="submission" date="2023-06" db="EMBL/GenBank/DDBJ databases">
        <title>Roseiconus lacunae JC819 isolated from Gulf of Mannar region, Tamil Nadu.</title>
        <authorList>
            <person name="Pk S."/>
            <person name="Ch S."/>
            <person name="Ch V.R."/>
        </authorList>
    </citation>
    <scope>NUCLEOTIDE SEQUENCE [LARGE SCALE GENOMIC DNA]</scope>
    <source>
        <strain evidence="10 11">JC819</strain>
    </source>
</reference>
<evidence type="ECO:0000313" key="10">
    <source>
        <dbReference type="EMBL" id="MDM4017824.1"/>
    </source>
</evidence>
<evidence type="ECO:0000259" key="8">
    <source>
        <dbReference type="Pfam" id="PF00082"/>
    </source>
</evidence>
<dbReference type="PANTHER" id="PTHR43399">
    <property type="entry name" value="SUBTILISIN-RELATED"/>
    <property type="match status" value="1"/>
</dbReference>
<evidence type="ECO:0000256" key="1">
    <source>
        <dbReference type="ARBA" id="ARBA00011073"/>
    </source>
</evidence>
<dbReference type="RefSeq" id="WP_289165377.1">
    <property type="nucleotide sequence ID" value="NZ_JASZZN010000016.1"/>
</dbReference>
<dbReference type="InterPro" id="IPR022398">
    <property type="entry name" value="Peptidase_S8_His-AS"/>
</dbReference>
<feature type="active site" description="Charge relay system" evidence="5">
    <location>
        <position position="213"/>
    </location>
</feature>
<dbReference type="EC" id="3.4.-.-" evidence="10"/>
<dbReference type="Gene3D" id="3.40.50.200">
    <property type="entry name" value="Peptidase S8/S53 domain"/>
    <property type="match status" value="1"/>
</dbReference>
<evidence type="ECO:0000256" key="2">
    <source>
        <dbReference type="ARBA" id="ARBA00022670"/>
    </source>
</evidence>
<keyword evidence="4 5" id="KW-0720">Serine protease</keyword>